<dbReference type="OrthoDB" id="1749765at2"/>
<comment type="function">
    <text evidence="4">Produces ATP from ADP in the presence of a proton gradient across the membrane.</text>
</comment>
<dbReference type="HAMAP" id="MF_00311">
    <property type="entry name" value="ATP_synth_E_arch"/>
    <property type="match status" value="1"/>
</dbReference>
<dbReference type="STRING" id="36849.OXPF_23750"/>
<accession>A0A0P8W688</accession>
<evidence type="ECO:0000256" key="1">
    <source>
        <dbReference type="ARBA" id="ARBA00005901"/>
    </source>
</evidence>
<proteinExistence type="inferred from homology"/>
<evidence type="ECO:0000256" key="2">
    <source>
        <dbReference type="ARBA" id="ARBA00022448"/>
    </source>
</evidence>
<dbReference type="Gene3D" id="3.30.2320.30">
    <property type="entry name" value="ATP synthase, E subunit, C-terminal"/>
    <property type="match status" value="1"/>
</dbReference>
<keyword evidence="5" id="KW-0175">Coiled coil</keyword>
<dbReference type="GO" id="GO:0005524">
    <property type="term" value="F:ATP binding"/>
    <property type="evidence" value="ECO:0007669"/>
    <property type="project" value="UniProtKB-UniRule"/>
</dbReference>
<dbReference type="InterPro" id="IPR002842">
    <property type="entry name" value="ATPase_V1_Esu"/>
</dbReference>
<dbReference type="GO" id="GO:0046933">
    <property type="term" value="F:proton-transporting ATP synthase activity, rotational mechanism"/>
    <property type="evidence" value="ECO:0007669"/>
    <property type="project" value="UniProtKB-UniRule"/>
</dbReference>
<evidence type="ECO:0000313" key="6">
    <source>
        <dbReference type="EMBL" id="KPU44207.1"/>
    </source>
</evidence>
<keyword evidence="3 4" id="KW-0406">Ion transport</keyword>
<dbReference type="SUPFAM" id="SSF160527">
    <property type="entry name" value="V-type ATPase subunit E-like"/>
    <property type="match status" value="1"/>
</dbReference>
<dbReference type="Pfam" id="PF01991">
    <property type="entry name" value="vATP-synt_E"/>
    <property type="match status" value="1"/>
</dbReference>
<evidence type="ECO:0000256" key="5">
    <source>
        <dbReference type="SAM" id="Coils"/>
    </source>
</evidence>
<gene>
    <name evidence="6" type="primary">atpE_3</name>
    <name evidence="4" type="synonym">atpE</name>
    <name evidence="6" type="ORF">OXPF_23750</name>
</gene>
<evidence type="ECO:0000256" key="4">
    <source>
        <dbReference type="HAMAP-Rule" id="MF_00311"/>
    </source>
</evidence>
<dbReference type="InterPro" id="IPR038495">
    <property type="entry name" value="ATPase_E_C"/>
</dbReference>
<comment type="caution">
    <text evidence="6">The sequence shown here is derived from an EMBL/GenBank/DDBJ whole genome shotgun (WGS) entry which is preliminary data.</text>
</comment>
<dbReference type="Gene3D" id="1.20.5.620">
    <property type="entry name" value="F1F0 ATP synthase subunit B, membrane domain"/>
    <property type="match status" value="1"/>
</dbReference>
<dbReference type="GO" id="GO:0042777">
    <property type="term" value="P:proton motive force-driven plasma membrane ATP synthesis"/>
    <property type="evidence" value="ECO:0007669"/>
    <property type="project" value="UniProtKB-UniRule"/>
</dbReference>
<organism evidence="6 7">
    <name type="scientific">Oxobacter pfennigii</name>
    <dbReference type="NCBI Taxonomy" id="36849"/>
    <lineage>
        <taxon>Bacteria</taxon>
        <taxon>Bacillati</taxon>
        <taxon>Bacillota</taxon>
        <taxon>Clostridia</taxon>
        <taxon>Eubacteriales</taxon>
        <taxon>Clostridiaceae</taxon>
        <taxon>Oxobacter</taxon>
    </lineage>
</organism>
<sequence>MAGIDNLKKRILRDDEIEAEKILKEAEDKAKQILEESKIKAESAINEAKAKAQKNGEDSKDRIIARARLDGRNNVLSAKQELIDKIFTLAEEKINSMDKKDYSVFIEELLINSVETGDEEVILSDNDKDRLDPGLVAMVNQKLTSQNKNWMLKISDEKRNIKSGFLLKNKGIEVNCSVESLIRSLRESLEGEIAGLLFEDR</sequence>
<dbReference type="EMBL" id="LKET01000032">
    <property type="protein sequence ID" value="KPU44207.1"/>
    <property type="molecule type" value="Genomic_DNA"/>
</dbReference>
<feature type="coiled-coil region" evidence="5">
    <location>
        <begin position="9"/>
        <end position="54"/>
    </location>
</feature>
<keyword evidence="4" id="KW-0066">ATP synthesis</keyword>
<dbReference type="AlphaFoldDB" id="A0A0P8W688"/>
<dbReference type="RefSeq" id="WP_054875395.1">
    <property type="nucleotide sequence ID" value="NZ_LKET01000032.1"/>
</dbReference>
<dbReference type="Proteomes" id="UP000050326">
    <property type="component" value="Unassembled WGS sequence"/>
</dbReference>
<dbReference type="GO" id="GO:0046961">
    <property type="term" value="F:proton-transporting ATPase activity, rotational mechanism"/>
    <property type="evidence" value="ECO:0007669"/>
    <property type="project" value="InterPro"/>
</dbReference>
<keyword evidence="2 4" id="KW-0813">Transport</keyword>
<evidence type="ECO:0000256" key="3">
    <source>
        <dbReference type="ARBA" id="ARBA00023065"/>
    </source>
</evidence>
<keyword evidence="7" id="KW-1185">Reference proteome</keyword>
<reference evidence="6 7" key="1">
    <citation type="submission" date="2015-09" db="EMBL/GenBank/DDBJ databases">
        <title>Genome sequence of Oxobacter pfennigii DSM 3222.</title>
        <authorList>
            <person name="Poehlein A."/>
            <person name="Bengelsdorf F.R."/>
            <person name="Schiel-Bengelsdorf B."/>
            <person name="Duerre P."/>
            <person name="Daniel R."/>
        </authorList>
    </citation>
    <scope>NUCLEOTIDE SEQUENCE [LARGE SCALE GENOMIC DNA]</scope>
    <source>
        <strain evidence="6 7">DSM 3222</strain>
    </source>
</reference>
<protein>
    <recommendedName>
        <fullName evidence="4">V-type proton ATPase subunit E</fullName>
    </recommendedName>
    <alternativeName>
        <fullName evidence="4">V-ATPase subunit E</fullName>
    </alternativeName>
</protein>
<comment type="similarity">
    <text evidence="1 4">Belongs to the V-ATPase E subunit family.</text>
</comment>
<keyword evidence="4" id="KW-0375">Hydrogen ion transport</keyword>
<name>A0A0P8W688_9CLOT</name>
<dbReference type="GO" id="GO:0033178">
    <property type="term" value="C:proton-transporting two-sector ATPase complex, catalytic domain"/>
    <property type="evidence" value="ECO:0007669"/>
    <property type="project" value="InterPro"/>
</dbReference>
<evidence type="ECO:0000313" key="7">
    <source>
        <dbReference type="Proteomes" id="UP000050326"/>
    </source>
</evidence>